<evidence type="ECO:0000313" key="13">
    <source>
        <dbReference type="Proteomes" id="UP000625780"/>
    </source>
</evidence>
<proteinExistence type="inferred from homology"/>
<dbReference type="PROSITE" id="PS01070">
    <property type="entry name" value="NUCLEASE_NON_SPEC"/>
    <property type="match status" value="1"/>
</dbReference>
<feature type="transmembrane region" description="Helical" evidence="9">
    <location>
        <begin position="9"/>
        <end position="33"/>
    </location>
</feature>
<dbReference type="InterPro" id="IPR044925">
    <property type="entry name" value="His-Me_finger_sf"/>
</dbReference>
<dbReference type="Gene3D" id="3.40.570.10">
    <property type="entry name" value="Extracellular Endonuclease, subunit A"/>
    <property type="match status" value="1"/>
</dbReference>
<evidence type="ECO:0000313" key="12">
    <source>
        <dbReference type="EMBL" id="GGD53839.1"/>
    </source>
</evidence>
<evidence type="ECO:0000256" key="2">
    <source>
        <dbReference type="ARBA" id="ARBA00010052"/>
    </source>
</evidence>
<dbReference type="PANTHER" id="PTHR13966">
    <property type="entry name" value="ENDONUCLEASE RELATED"/>
    <property type="match status" value="1"/>
</dbReference>
<comment type="similarity">
    <text evidence="2 8">Belongs to the DNA/RNA non-specific endonuclease family.</text>
</comment>
<dbReference type="InterPro" id="IPR018524">
    <property type="entry name" value="DNA/RNA_endonuclease_AS"/>
</dbReference>
<dbReference type="SUPFAM" id="SSF54060">
    <property type="entry name" value="His-Me finger endonucleases"/>
    <property type="match status" value="1"/>
</dbReference>
<keyword evidence="7" id="KW-0460">Magnesium</keyword>
<dbReference type="RefSeq" id="WP_188370596.1">
    <property type="nucleotide sequence ID" value="NZ_BMFH01000001.1"/>
</dbReference>
<evidence type="ECO:0000256" key="7">
    <source>
        <dbReference type="ARBA" id="ARBA00022842"/>
    </source>
</evidence>
<keyword evidence="9" id="KW-0472">Membrane</keyword>
<evidence type="ECO:0000256" key="3">
    <source>
        <dbReference type="ARBA" id="ARBA00022722"/>
    </source>
</evidence>
<gene>
    <name evidence="12" type="primary">nucA</name>
    <name evidence="12" type="ORF">GCM10011361_20670</name>
</gene>
<evidence type="ECO:0000256" key="4">
    <source>
        <dbReference type="ARBA" id="ARBA00022723"/>
    </source>
</evidence>
<dbReference type="InterPro" id="IPR044929">
    <property type="entry name" value="DNA/RNA_non-sp_Endonuclease_sf"/>
</dbReference>
<keyword evidence="13" id="KW-1185">Reference proteome</keyword>
<evidence type="ECO:0000256" key="1">
    <source>
        <dbReference type="ARBA" id="ARBA00001946"/>
    </source>
</evidence>
<reference evidence="13" key="1">
    <citation type="journal article" date="2019" name="Int. J. Syst. Evol. Microbiol.">
        <title>The Global Catalogue of Microorganisms (GCM) 10K type strain sequencing project: providing services to taxonomists for standard genome sequencing and annotation.</title>
        <authorList>
            <consortium name="The Broad Institute Genomics Platform"/>
            <consortium name="The Broad Institute Genome Sequencing Center for Infectious Disease"/>
            <person name="Wu L."/>
            <person name="Ma J."/>
        </authorList>
    </citation>
    <scope>NUCLEOTIDE SEQUENCE [LARGE SCALE GENOMIC DNA]</scope>
    <source>
        <strain evidence="13">CGMCC 1.12606</strain>
    </source>
</reference>
<keyword evidence="4 8" id="KW-0479">Metal-binding</keyword>
<keyword evidence="9" id="KW-1133">Transmembrane helix</keyword>
<comment type="caution">
    <text evidence="12">The sequence shown here is derived from an EMBL/GenBank/DDBJ whole genome shotgun (WGS) entry which is preliminary data.</text>
</comment>
<keyword evidence="6 8" id="KW-0378">Hydrolase</keyword>
<dbReference type="GO" id="GO:0004519">
    <property type="term" value="F:endonuclease activity"/>
    <property type="evidence" value="ECO:0007669"/>
    <property type="project" value="UniProtKB-KW"/>
</dbReference>
<feature type="domain" description="ENPP1-3/EXOG-like endonuclease/phosphodiesterase" evidence="10">
    <location>
        <begin position="60"/>
        <end position="252"/>
    </location>
</feature>
<dbReference type="SMART" id="SM00892">
    <property type="entry name" value="Endonuclease_NS"/>
    <property type="match status" value="1"/>
</dbReference>
<sequence>MRRTRKNRIIYTVLLAAVIILFWVIEQYFLPWWTRVEPDQKMVLPEFVEPGTLRGDVIKHAFYSLEYSEQHEQARWVAYTLTRSHLTNDDRRRPFFEKDPWVKTASADWRNYKNSGYDRGHLCPAGDRRFSESAYNETFYTSNISPMDPDFNAGVWNRLEIQVRNWARKYDTLYVITGGVLRKGLPSIGYEEVSVPRAFYKIVVRQNNGDLETVAFLIPHRETSQPLEAFRVSIDQLEEETGIDFFKSMEDRQEDRLEEAIEGSSWPF</sequence>
<feature type="domain" description="DNA/RNA non-specific endonuclease/pyrophosphatase/phosphodiesterase" evidence="11">
    <location>
        <begin position="59"/>
        <end position="252"/>
    </location>
</feature>
<dbReference type="EMBL" id="BMFH01000001">
    <property type="protein sequence ID" value="GGD53839.1"/>
    <property type="molecule type" value="Genomic_DNA"/>
</dbReference>
<accession>A0ABQ1R2B6</accession>
<dbReference type="InterPro" id="IPR020821">
    <property type="entry name" value="ENPP1-3/EXOG-like_nuc-like"/>
</dbReference>
<keyword evidence="3 8" id="KW-0540">Nuclease</keyword>
<keyword evidence="9" id="KW-0812">Transmembrane</keyword>
<evidence type="ECO:0000256" key="5">
    <source>
        <dbReference type="ARBA" id="ARBA00022759"/>
    </source>
</evidence>
<evidence type="ECO:0000259" key="10">
    <source>
        <dbReference type="SMART" id="SM00477"/>
    </source>
</evidence>
<dbReference type="InterPro" id="IPR001604">
    <property type="entry name" value="Endo_G_ENPP1-like_dom"/>
</dbReference>
<dbReference type="Pfam" id="PF01223">
    <property type="entry name" value="Endonuclease_NS"/>
    <property type="match status" value="1"/>
</dbReference>
<dbReference type="SMART" id="SM00477">
    <property type="entry name" value="NUC"/>
    <property type="match status" value="1"/>
</dbReference>
<evidence type="ECO:0000259" key="11">
    <source>
        <dbReference type="SMART" id="SM00892"/>
    </source>
</evidence>
<dbReference type="PANTHER" id="PTHR13966:SF5">
    <property type="entry name" value="ENDONUCLEASE G, MITOCHONDRIAL"/>
    <property type="match status" value="1"/>
</dbReference>
<organism evidence="12 13">
    <name type="scientific">Muriicola marianensis</name>
    <dbReference type="NCBI Taxonomy" id="1324801"/>
    <lineage>
        <taxon>Bacteria</taxon>
        <taxon>Pseudomonadati</taxon>
        <taxon>Bacteroidota</taxon>
        <taxon>Flavobacteriia</taxon>
        <taxon>Flavobacteriales</taxon>
        <taxon>Flavobacteriaceae</taxon>
        <taxon>Muriicola</taxon>
    </lineage>
</organism>
<evidence type="ECO:0000256" key="8">
    <source>
        <dbReference type="RuleBase" id="RU366055"/>
    </source>
</evidence>
<name>A0ABQ1R2B6_9FLAO</name>
<protein>
    <recommendedName>
        <fullName evidence="8">Endonuclease</fullName>
        <ecNumber evidence="8">3.1.30.-</ecNumber>
    </recommendedName>
</protein>
<comment type="cofactor">
    <cofactor evidence="1 8">
        <name>Mg(2+)</name>
        <dbReference type="ChEBI" id="CHEBI:18420"/>
    </cofactor>
</comment>
<dbReference type="Proteomes" id="UP000625780">
    <property type="component" value="Unassembled WGS sequence"/>
</dbReference>
<dbReference type="InterPro" id="IPR040255">
    <property type="entry name" value="Non-specific_endonuclease"/>
</dbReference>
<dbReference type="CDD" id="cd00091">
    <property type="entry name" value="NUC"/>
    <property type="match status" value="1"/>
</dbReference>
<evidence type="ECO:0000256" key="9">
    <source>
        <dbReference type="SAM" id="Phobius"/>
    </source>
</evidence>
<keyword evidence="5 8" id="KW-0255">Endonuclease</keyword>
<evidence type="ECO:0000256" key="6">
    <source>
        <dbReference type="ARBA" id="ARBA00022801"/>
    </source>
</evidence>
<dbReference type="EC" id="3.1.30.-" evidence="8"/>